<evidence type="ECO:0000256" key="2">
    <source>
        <dbReference type="ARBA" id="ARBA00022723"/>
    </source>
</evidence>
<feature type="region of interest" description="Disordered" evidence="6">
    <location>
        <begin position="1"/>
        <end position="38"/>
    </location>
</feature>
<dbReference type="PROSITE" id="PS50846">
    <property type="entry name" value="HMA_2"/>
    <property type="match status" value="1"/>
</dbReference>
<gene>
    <name evidence="8" type="ORF">HHK36_000152</name>
</gene>
<keyword evidence="9" id="KW-1185">Reference proteome</keyword>
<evidence type="ECO:0000256" key="1">
    <source>
        <dbReference type="ARBA" id="ARBA00022481"/>
    </source>
</evidence>
<organism evidence="8 9">
    <name type="scientific">Tetracentron sinense</name>
    <name type="common">Spur-leaf</name>
    <dbReference type="NCBI Taxonomy" id="13715"/>
    <lineage>
        <taxon>Eukaryota</taxon>
        <taxon>Viridiplantae</taxon>
        <taxon>Streptophyta</taxon>
        <taxon>Embryophyta</taxon>
        <taxon>Tracheophyta</taxon>
        <taxon>Spermatophyta</taxon>
        <taxon>Magnoliopsida</taxon>
        <taxon>Trochodendrales</taxon>
        <taxon>Trochodendraceae</taxon>
        <taxon>Tetracentron</taxon>
    </lineage>
</organism>
<comment type="caution">
    <text evidence="8">The sequence shown here is derived from an EMBL/GenBank/DDBJ whole genome shotgun (WGS) entry which is preliminary data.</text>
</comment>
<sequence length="272" mass="30829">MTVSAISSAREVSTWTRQRPRSAARAESTEWSEDPRQRMSCHGWSRRCAARGRKAREWRRTAAADSIRPSARRFRPTCSTVAIPARVSCSRLQSSIQLRETTNGRGDEELLRSIGVLGLLLQKVILKLDLHDDKAKQKAMKTVSGIAGVDSLSIDMKAQTLTVTGDVDPVSIASKLRKFWRTDIVSVGPAKEPEKKKEEPKKEEPKKEEPKKEEPKKEEPKKEEPKKEEEKKKDPNELVAELVKAYKAYNPQMTTHYFVRSAEEDPNSCVIF</sequence>
<dbReference type="InterPro" id="IPR036163">
    <property type="entry name" value="HMA_dom_sf"/>
</dbReference>
<evidence type="ECO:0000256" key="6">
    <source>
        <dbReference type="SAM" id="MobiDB-lite"/>
    </source>
</evidence>
<dbReference type="SUPFAM" id="SSF55008">
    <property type="entry name" value="HMA, heavy metal-associated domain"/>
    <property type="match status" value="1"/>
</dbReference>
<feature type="domain" description="HMA" evidence="7">
    <location>
        <begin position="121"/>
        <end position="188"/>
    </location>
</feature>
<dbReference type="Proteomes" id="UP000655225">
    <property type="component" value="Unassembled WGS sequence"/>
</dbReference>
<protein>
    <recommendedName>
        <fullName evidence="7">HMA domain-containing protein</fullName>
    </recommendedName>
</protein>
<proteinExistence type="inferred from homology"/>
<evidence type="ECO:0000256" key="5">
    <source>
        <dbReference type="ARBA" id="ARBA00024045"/>
    </source>
</evidence>
<name>A0A835A140_TETSI</name>
<evidence type="ECO:0000313" key="8">
    <source>
        <dbReference type="EMBL" id="KAF8412192.1"/>
    </source>
</evidence>
<keyword evidence="1" id="KW-0488">Methylation</keyword>
<evidence type="ECO:0000256" key="4">
    <source>
        <dbReference type="ARBA" id="ARBA00023289"/>
    </source>
</evidence>
<keyword evidence="2" id="KW-0479">Metal-binding</keyword>
<dbReference type="Gene3D" id="3.30.70.100">
    <property type="match status" value="1"/>
</dbReference>
<keyword evidence="3" id="KW-0449">Lipoprotein</keyword>
<dbReference type="EMBL" id="JABCRI010000001">
    <property type="protein sequence ID" value="KAF8412192.1"/>
    <property type="molecule type" value="Genomic_DNA"/>
</dbReference>
<dbReference type="InterPro" id="IPR006121">
    <property type="entry name" value="HMA_dom"/>
</dbReference>
<dbReference type="AlphaFoldDB" id="A0A835A140"/>
<evidence type="ECO:0000313" key="9">
    <source>
        <dbReference type="Proteomes" id="UP000655225"/>
    </source>
</evidence>
<dbReference type="OrthoDB" id="691258at2759"/>
<evidence type="ECO:0000259" key="7">
    <source>
        <dbReference type="PROSITE" id="PS50846"/>
    </source>
</evidence>
<dbReference type="Pfam" id="PF00403">
    <property type="entry name" value="HMA"/>
    <property type="match status" value="1"/>
</dbReference>
<feature type="compositionally biased region" description="Polar residues" evidence="6">
    <location>
        <begin position="1"/>
        <end position="17"/>
    </location>
</feature>
<accession>A0A835A140</accession>
<feature type="compositionally biased region" description="Basic and acidic residues" evidence="6">
    <location>
        <begin position="191"/>
        <end position="236"/>
    </location>
</feature>
<dbReference type="GO" id="GO:0046872">
    <property type="term" value="F:metal ion binding"/>
    <property type="evidence" value="ECO:0007669"/>
    <property type="project" value="UniProtKB-KW"/>
</dbReference>
<dbReference type="PANTHER" id="PTHR45811:SF49">
    <property type="entry name" value="OS04G0667600 PROTEIN"/>
    <property type="match status" value="1"/>
</dbReference>
<feature type="region of interest" description="Disordered" evidence="6">
    <location>
        <begin position="189"/>
        <end position="237"/>
    </location>
</feature>
<reference evidence="8 9" key="1">
    <citation type="submission" date="2020-04" db="EMBL/GenBank/DDBJ databases">
        <title>Plant Genome Project.</title>
        <authorList>
            <person name="Zhang R.-G."/>
        </authorList>
    </citation>
    <scope>NUCLEOTIDE SEQUENCE [LARGE SCALE GENOMIC DNA]</scope>
    <source>
        <strain evidence="8">YNK0</strain>
        <tissue evidence="8">Leaf</tissue>
    </source>
</reference>
<keyword evidence="4" id="KW-0636">Prenylation</keyword>
<comment type="similarity">
    <text evidence="5">Belongs to the HIPP family.</text>
</comment>
<evidence type="ECO:0000256" key="3">
    <source>
        <dbReference type="ARBA" id="ARBA00023288"/>
    </source>
</evidence>
<dbReference type="InterPro" id="IPR051863">
    <property type="entry name" value="HIPP"/>
</dbReference>
<dbReference type="PANTHER" id="PTHR45811">
    <property type="entry name" value="COPPER TRANSPORT PROTEIN FAMILY-RELATED"/>
    <property type="match status" value="1"/>
</dbReference>